<feature type="region of interest" description="Disordered" evidence="2">
    <location>
        <begin position="1037"/>
        <end position="1059"/>
    </location>
</feature>
<dbReference type="STRING" id="133412.A0A1R1WYT9"/>
<dbReference type="Gene3D" id="1.10.287.1490">
    <property type="match status" value="1"/>
</dbReference>
<evidence type="ECO:0000313" key="4">
    <source>
        <dbReference type="Proteomes" id="UP000187283"/>
    </source>
</evidence>
<feature type="coiled-coil region" evidence="1">
    <location>
        <begin position="455"/>
        <end position="514"/>
    </location>
</feature>
<feature type="coiled-coil region" evidence="1">
    <location>
        <begin position="336"/>
        <end position="426"/>
    </location>
</feature>
<keyword evidence="1" id="KW-0175">Coiled coil</keyword>
<evidence type="ECO:0000313" key="3">
    <source>
        <dbReference type="EMBL" id="OMJ07524.1"/>
    </source>
</evidence>
<name>A0A1R1WYT9_9FUNG</name>
<dbReference type="AlphaFoldDB" id="A0A1R1WYT9"/>
<feature type="coiled-coil region" evidence="1">
    <location>
        <begin position="909"/>
        <end position="943"/>
    </location>
</feature>
<feature type="compositionally biased region" description="Polar residues" evidence="2">
    <location>
        <begin position="1189"/>
        <end position="1204"/>
    </location>
</feature>
<feature type="compositionally biased region" description="Low complexity" evidence="2">
    <location>
        <begin position="1048"/>
        <end position="1059"/>
    </location>
</feature>
<feature type="coiled-coil region" evidence="1">
    <location>
        <begin position="760"/>
        <end position="843"/>
    </location>
</feature>
<proteinExistence type="predicted"/>
<feature type="region of interest" description="Disordered" evidence="2">
    <location>
        <begin position="1182"/>
        <end position="1209"/>
    </location>
</feature>
<evidence type="ECO:0000256" key="2">
    <source>
        <dbReference type="SAM" id="MobiDB-lite"/>
    </source>
</evidence>
<evidence type="ECO:0000256" key="1">
    <source>
        <dbReference type="SAM" id="Coils"/>
    </source>
</evidence>
<protein>
    <submittedName>
        <fullName evidence="3">Uncharacterized protein</fullName>
    </submittedName>
</protein>
<reference evidence="3 4" key="1">
    <citation type="submission" date="2017-01" db="EMBL/GenBank/DDBJ databases">
        <authorList>
            <person name="Mah S.A."/>
            <person name="Swanson W.J."/>
            <person name="Moy G.W."/>
            <person name="Vacquier V.D."/>
        </authorList>
    </citation>
    <scope>NUCLEOTIDE SEQUENCE [LARGE SCALE GENOMIC DNA]</scope>
    <source>
        <strain evidence="3 4">GSMNP</strain>
    </source>
</reference>
<feature type="coiled-coil region" evidence="1">
    <location>
        <begin position="173"/>
        <end position="307"/>
    </location>
</feature>
<comment type="caution">
    <text evidence="3">The sequence shown here is derived from an EMBL/GenBank/DDBJ whole genome shotgun (WGS) entry which is preliminary data.</text>
</comment>
<feature type="region of interest" description="Disordered" evidence="2">
    <location>
        <begin position="1"/>
        <end position="32"/>
    </location>
</feature>
<dbReference type="EMBL" id="LSSN01006033">
    <property type="protein sequence ID" value="OMJ07524.1"/>
    <property type="molecule type" value="Genomic_DNA"/>
</dbReference>
<organism evidence="3 4">
    <name type="scientific">Smittium culicis</name>
    <dbReference type="NCBI Taxonomy" id="133412"/>
    <lineage>
        <taxon>Eukaryota</taxon>
        <taxon>Fungi</taxon>
        <taxon>Fungi incertae sedis</taxon>
        <taxon>Zoopagomycota</taxon>
        <taxon>Kickxellomycotina</taxon>
        <taxon>Harpellomycetes</taxon>
        <taxon>Harpellales</taxon>
        <taxon>Legeriomycetaceae</taxon>
        <taxon>Smittium</taxon>
    </lineage>
</organism>
<gene>
    <name evidence="3" type="ORF">AYI70_g12121</name>
</gene>
<dbReference type="Proteomes" id="UP000187283">
    <property type="component" value="Unassembled WGS sequence"/>
</dbReference>
<accession>A0A1R1WYT9</accession>
<sequence length="1275" mass="143518">MNRKLASGIGRDVFQPTNEDIPGPGQYDINGNPENPYKNYGFITKTDRFKKGSAPFNSYTNLIYSLHLTFLTVNLFLYFKYLDLIDENGEPYSADRDSVAADSRSSIMSVRPAKRLFVQKSSNQANGSSLNQIPVSSTPLSTRYSSMNLRTGEKRKRYLDHINTKSSSIVKQVESKTNELSKIKRDFDEMNKKLILENEERHKRQINELDDKYSELINIQSKELGDKDAKINELLANLASYEDEIELLSNELDIQTDSANKVAGDLETLRSDYAISTKSLESKNAQVEKLESQVSSLQARTDELSQLLDTSKSENKLIASQLADSTSQLSSTKFSLDSTLAELKDCNSQLSSLRNKLSETENSLSSSMSESDSLKHQLLVSKNDLLNTNSQLANTKSDLDAALSELNATKNQLISTNHELESLKIELSSTSSQLDSTVSELTTAKADISTAHSNFEIKENELQTAKSQLMSVESQLQNLLLEHSNKVSELNRVIESVKNEKDQLIAEKDFINASEIESLKTEISLLKKKGLEDIESLDKKSKLLLESNIQELSLKLQAEKLASDKKFTEKIDALQELCSTTNDSLSKANEKYSAQLASISKNISIFNSYMDNCLLATDHSKSSQFNHTPLRSPSIVLPSSPAINFEHIDPTDKNFDELSRYFTSLKSKVSSLINNYSSTLDSLFAEQIKNSETQKKLDFEISASKSLEKKLLESNQQIIKLESEISTLITNEQKMNDTIGDSNNKLLNFESELVASKNLVQSLQANLDDSNLKVERLENDLSQSIKESRDLKSKLSSAAMEISKDQEFISNFKKQNESSQLIIKNLELKISNLERDYQHANLVFSEKIASFKKDSDQTVKDLELLIKERDLQIHTLRKNYNSVNDDLSHALKLKLEAEAESRDLVANLNDKHQEKINSYKTSISDLNRESIAKSNQISEIEAELLRFKTAFKNYTSLILNENLKFSEHDITTMDVEDSMELIFDQINQLFRFKSLANEYKSISIDAIDQLDLVKSSNTDLRNLLDVAKTDMESMVSTIKSQQRHHDQSAASSLKSSDGSNSYASEINLLVKCMNYQLVFLKLKYPDVYVELVDSVFKFSTSCGLDKIFLDFPETAQIMHSASFDHFEWEKVLASFEKLIPSSIGLTTNDILRVHLDILLNMIKIDIDETLEQQNELLQQTSALPLPSAPNASKTLGTSSNSGSSKMFPATKNGFNLSKSESSSKPGRKIDYVQNLRDKNAQLGTTNNLLKLKTVQLAAKLSNLEREFLSYKEVLF</sequence>
<dbReference type="OrthoDB" id="419631at2759"/>
<dbReference type="PANTHER" id="PTHR23159:SF31">
    <property type="entry name" value="CENTROSOME-ASSOCIATED PROTEIN CEP250 ISOFORM X1"/>
    <property type="match status" value="1"/>
</dbReference>
<keyword evidence="4" id="KW-1185">Reference proteome</keyword>
<dbReference type="PANTHER" id="PTHR23159">
    <property type="entry name" value="CENTROSOMAL PROTEIN 2"/>
    <property type="match status" value="1"/>
</dbReference>